<sequence>MHTRNGDFALSAGNAYVNKGFRKCIHLLAHFPYQKQNPTPCRKCKESQSANRFLL</sequence>
<dbReference type="AlphaFoldDB" id="A0A0A9JRZ8"/>
<protein>
    <submittedName>
        <fullName evidence="1">Uncharacterized protein</fullName>
    </submittedName>
</protein>
<organism evidence="1">
    <name type="scientific">Arundo donax</name>
    <name type="common">Giant reed</name>
    <name type="synonym">Donax arundinaceus</name>
    <dbReference type="NCBI Taxonomy" id="35708"/>
    <lineage>
        <taxon>Eukaryota</taxon>
        <taxon>Viridiplantae</taxon>
        <taxon>Streptophyta</taxon>
        <taxon>Embryophyta</taxon>
        <taxon>Tracheophyta</taxon>
        <taxon>Spermatophyta</taxon>
        <taxon>Magnoliopsida</taxon>
        <taxon>Liliopsida</taxon>
        <taxon>Poales</taxon>
        <taxon>Poaceae</taxon>
        <taxon>PACMAD clade</taxon>
        <taxon>Arundinoideae</taxon>
        <taxon>Arundineae</taxon>
        <taxon>Arundo</taxon>
    </lineage>
</organism>
<accession>A0A0A9JRZ8</accession>
<name>A0A0A9JRZ8_ARUDO</name>
<evidence type="ECO:0000313" key="1">
    <source>
        <dbReference type="EMBL" id="JAD15690.1"/>
    </source>
</evidence>
<proteinExistence type="predicted"/>
<dbReference type="EMBL" id="GBRH01282205">
    <property type="protein sequence ID" value="JAD15690.1"/>
    <property type="molecule type" value="Transcribed_RNA"/>
</dbReference>
<reference evidence="1" key="2">
    <citation type="journal article" date="2015" name="Data Brief">
        <title>Shoot transcriptome of the giant reed, Arundo donax.</title>
        <authorList>
            <person name="Barrero R.A."/>
            <person name="Guerrero F.D."/>
            <person name="Moolhuijzen P."/>
            <person name="Goolsby J.A."/>
            <person name="Tidwell J."/>
            <person name="Bellgard S.E."/>
            <person name="Bellgard M.I."/>
        </authorList>
    </citation>
    <scope>NUCLEOTIDE SEQUENCE</scope>
    <source>
        <tissue evidence="1">Shoot tissue taken approximately 20 cm above the soil surface</tissue>
    </source>
</reference>
<reference evidence="1" key="1">
    <citation type="submission" date="2014-09" db="EMBL/GenBank/DDBJ databases">
        <authorList>
            <person name="Magalhaes I.L.F."/>
            <person name="Oliveira U."/>
            <person name="Santos F.R."/>
            <person name="Vidigal T.H.D.A."/>
            <person name="Brescovit A.D."/>
            <person name="Santos A.J."/>
        </authorList>
    </citation>
    <scope>NUCLEOTIDE SEQUENCE</scope>
    <source>
        <tissue evidence="1">Shoot tissue taken approximately 20 cm above the soil surface</tissue>
    </source>
</reference>